<evidence type="ECO:0000313" key="6">
    <source>
        <dbReference type="Proteomes" id="UP001318040"/>
    </source>
</evidence>
<dbReference type="Gene3D" id="3.40.50.1820">
    <property type="entry name" value="alpha/beta hydrolase"/>
    <property type="match status" value="1"/>
</dbReference>
<feature type="domain" description="Carboxylesterase type B" evidence="5">
    <location>
        <begin position="43"/>
        <end position="319"/>
    </location>
</feature>
<dbReference type="InterPro" id="IPR002018">
    <property type="entry name" value="CarbesteraseB"/>
</dbReference>
<name>A0AAJ7T1R1_PETMA</name>
<dbReference type="PROSITE" id="PS00122">
    <property type="entry name" value="CARBOXYLESTERASE_B_1"/>
    <property type="match status" value="1"/>
</dbReference>
<accession>A0AAJ7T1R1</accession>
<dbReference type="Proteomes" id="UP001318040">
    <property type="component" value="Chromosome 13"/>
</dbReference>
<dbReference type="RefSeq" id="XP_032809652.1">
    <property type="nucleotide sequence ID" value="XM_032953761.1"/>
</dbReference>
<dbReference type="InterPro" id="IPR051093">
    <property type="entry name" value="Neuroligin/BSAL"/>
</dbReference>
<evidence type="ECO:0000256" key="3">
    <source>
        <dbReference type="ARBA" id="ARBA00022801"/>
    </source>
</evidence>
<proteinExistence type="inferred from homology"/>
<sequence>MSKRTGEMGLRYSITMMFMNTLLGLVPFLVLGTCSIHSNTVIRTVARGKLQGLRINLGQGISVEAFVGIPYAKPPIGDLRFRKPVPLEKWDGVYNATTFSPACYQKPWFLEEISFGKFDHFDEDCLYLNVFIPEVDTADKMAVMVWIHGGAYRYGTAEEYEGRFLAAAGVILVTVNYRLGPLGWLSTGDEQSRGNYGLWDQHAALMWVKHNIESFGGDANRVTIFGESSGGGGTGLHLFSKHSQGLFQAAVSQSGCALAHWAILLPPWKASDTAAQLANALQCPTSPTKDMITCLKTKPAEVFHDVDVKVRHRERQNYHGCPGSHQVPEAERDGACLILV</sequence>
<protein>
    <recommendedName>
        <fullName evidence="4">Carboxylic ester hydrolase</fullName>
        <ecNumber evidence="4">3.1.1.-</ecNumber>
    </recommendedName>
</protein>
<reference evidence="7" key="1">
    <citation type="submission" date="2025-08" db="UniProtKB">
        <authorList>
            <consortium name="RefSeq"/>
        </authorList>
    </citation>
    <scope>IDENTIFICATION</scope>
    <source>
        <tissue evidence="7">Sperm</tissue>
    </source>
</reference>
<keyword evidence="3 4" id="KW-0378">Hydrolase</keyword>
<comment type="similarity">
    <text evidence="1 4">Belongs to the type-B carboxylesterase/lipase family.</text>
</comment>
<evidence type="ECO:0000256" key="2">
    <source>
        <dbReference type="ARBA" id="ARBA00022729"/>
    </source>
</evidence>
<dbReference type="PROSITE" id="PS00941">
    <property type="entry name" value="CARBOXYLESTERASE_B_2"/>
    <property type="match status" value="1"/>
</dbReference>
<evidence type="ECO:0000313" key="7">
    <source>
        <dbReference type="RefSeq" id="XP_032809652.1"/>
    </source>
</evidence>
<gene>
    <name evidence="7" type="primary">LOC116942155</name>
</gene>
<evidence type="ECO:0000256" key="4">
    <source>
        <dbReference type="RuleBase" id="RU361235"/>
    </source>
</evidence>
<dbReference type="KEGG" id="pmrn:116942155"/>
<dbReference type="SUPFAM" id="SSF53474">
    <property type="entry name" value="alpha/beta-Hydrolases"/>
    <property type="match status" value="1"/>
</dbReference>
<evidence type="ECO:0000259" key="5">
    <source>
        <dbReference type="Pfam" id="PF00135"/>
    </source>
</evidence>
<dbReference type="GO" id="GO:0016787">
    <property type="term" value="F:hydrolase activity"/>
    <property type="evidence" value="ECO:0007669"/>
    <property type="project" value="UniProtKB-KW"/>
</dbReference>
<dbReference type="PANTHER" id="PTHR43903">
    <property type="entry name" value="NEUROLIGIN"/>
    <property type="match status" value="1"/>
</dbReference>
<dbReference type="InterPro" id="IPR019819">
    <property type="entry name" value="Carboxylesterase_B_CS"/>
</dbReference>
<dbReference type="Pfam" id="PF00135">
    <property type="entry name" value="COesterase"/>
    <property type="match status" value="1"/>
</dbReference>
<dbReference type="AlphaFoldDB" id="A0AAJ7T1R1"/>
<dbReference type="InterPro" id="IPR029058">
    <property type="entry name" value="AB_hydrolase_fold"/>
</dbReference>
<dbReference type="InterPro" id="IPR019826">
    <property type="entry name" value="Carboxylesterase_B_AS"/>
</dbReference>
<dbReference type="EC" id="3.1.1.-" evidence="4"/>
<organism evidence="6 7">
    <name type="scientific">Petromyzon marinus</name>
    <name type="common">Sea lamprey</name>
    <dbReference type="NCBI Taxonomy" id="7757"/>
    <lineage>
        <taxon>Eukaryota</taxon>
        <taxon>Metazoa</taxon>
        <taxon>Chordata</taxon>
        <taxon>Craniata</taxon>
        <taxon>Vertebrata</taxon>
        <taxon>Cyclostomata</taxon>
        <taxon>Hyperoartia</taxon>
        <taxon>Petromyzontiformes</taxon>
        <taxon>Petromyzontidae</taxon>
        <taxon>Petromyzon</taxon>
    </lineage>
</organism>
<keyword evidence="2" id="KW-0732">Signal</keyword>
<keyword evidence="6" id="KW-1185">Reference proteome</keyword>
<evidence type="ECO:0000256" key="1">
    <source>
        <dbReference type="ARBA" id="ARBA00005964"/>
    </source>
</evidence>